<dbReference type="RefSeq" id="WP_121132799.1">
    <property type="nucleotide sequence ID" value="NZ_RBZO01000023.1"/>
</dbReference>
<name>A0A494YVF4_9BACI</name>
<reference evidence="1 2" key="1">
    <citation type="journal article" date="2015" name="Antonie Van Leeuwenhoek">
        <title>Oceanobacillus bengalensis sp. nov., a bacterium isolated from seawater of the Bay of Bengal.</title>
        <authorList>
            <person name="Yongchang O."/>
            <person name="Xiang W."/>
            <person name="Wang G."/>
        </authorList>
    </citation>
    <scope>NUCLEOTIDE SEQUENCE [LARGE SCALE GENOMIC DNA]</scope>
    <source>
        <strain evidence="1 2">MCCC 1K00260</strain>
    </source>
</reference>
<organism evidence="1 2">
    <name type="scientific">Oceanobacillus bengalensis</name>
    <dbReference type="NCBI Taxonomy" id="1435466"/>
    <lineage>
        <taxon>Bacteria</taxon>
        <taxon>Bacillati</taxon>
        <taxon>Bacillota</taxon>
        <taxon>Bacilli</taxon>
        <taxon>Bacillales</taxon>
        <taxon>Bacillaceae</taxon>
        <taxon>Oceanobacillus</taxon>
    </lineage>
</organism>
<sequence>MNQKFKLGDDWIAIVYFKNEAQFKHRPVVVVGRDITVDIDVIIEYWKEAGLKHLSIARTTKI</sequence>
<evidence type="ECO:0000313" key="1">
    <source>
        <dbReference type="EMBL" id="RKQ14115.1"/>
    </source>
</evidence>
<comment type="caution">
    <text evidence="1">The sequence shown here is derived from an EMBL/GenBank/DDBJ whole genome shotgun (WGS) entry which is preliminary data.</text>
</comment>
<accession>A0A494YVF4</accession>
<evidence type="ECO:0000313" key="2">
    <source>
        <dbReference type="Proteomes" id="UP000281813"/>
    </source>
</evidence>
<protein>
    <submittedName>
        <fullName evidence="1">Uncharacterized protein</fullName>
    </submittedName>
</protein>
<dbReference type="EMBL" id="RBZO01000023">
    <property type="protein sequence ID" value="RKQ14115.1"/>
    <property type="molecule type" value="Genomic_DNA"/>
</dbReference>
<dbReference type="AlphaFoldDB" id="A0A494YVF4"/>
<gene>
    <name evidence="1" type="ORF">D8M05_13845</name>
</gene>
<proteinExistence type="predicted"/>
<dbReference type="Proteomes" id="UP000281813">
    <property type="component" value="Unassembled WGS sequence"/>
</dbReference>
<keyword evidence="2" id="KW-1185">Reference proteome</keyword>